<dbReference type="SUPFAM" id="SSF48334">
    <property type="entry name" value="DNA repair protein MutS, domain III"/>
    <property type="match status" value="1"/>
</dbReference>
<evidence type="ECO:0000259" key="6">
    <source>
        <dbReference type="SMART" id="SM00533"/>
    </source>
</evidence>
<keyword evidence="9" id="KW-1185">Reference proteome</keyword>
<protein>
    <recommendedName>
        <fullName evidence="10">DNA mismatch repair proteins mutS family domain-containing protein</fullName>
    </recommendedName>
</protein>
<dbReference type="GO" id="GO:0030983">
    <property type="term" value="F:mismatched DNA binding"/>
    <property type="evidence" value="ECO:0007669"/>
    <property type="project" value="InterPro"/>
</dbReference>
<feature type="compositionally biased region" description="Pro residues" evidence="5">
    <location>
        <begin position="12"/>
        <end position="24"/>
    </location>
</feature>
<dbReference type="Pfam" id="PF05192">
    <property type="entry name" value="MutS_III"/>
    <property type="match status" value="1"/>
</dbReference>
<dbReference type="STRING" id="578462.A0A0L0SIV8"/>
<dbReference type="SUPFAM" id="SSF52540">
    <property type="entry name" value="P-loop containing nucleoside triphosphate hydrolases"/>
    <property type="match status" value="1"/>
</dbReference>
<dbReference type="AlphaFoldDB" id="A0A0L0SIV8"/>
<dbReference type="Gene3D" id="3.40.50.300">
    <property type="entry name" value="P-loop containing nucleotide triphosphate hydrolases"/>
    <property type="match status" value="1"/>
</dbReference>
<keyword evidence="4" id="KW-0238">DNA-binding</keyword>
<dbReference type="GO" id="GO:0005634">
    <property type="term" value="C:nucleus"/>
    <property type="evidence" value="ECO:0007669"/>
    <property type="project" value="TreeGrafter"/>
</dbReference>
<dbReference type="GO" id="GO:0005739">
    <property type="term" value="C:mitochondrion"/>
    <property type="evidence" value="ECO:0007669"/>
    <property type="project" value="TreeGrafter"/>
</dbReference>
<name>A0A0L0SIV8_ALLM3</name>
<evidence type="ECO:0000313" key="8">
    <source>
        <dbReference type="EMBL" id="KNE62438.1"/>
    </source>
</evidence>
<dbReference type="VEuPathDB" id="FungiDB:AMAG_07657"/>
<feature type="domain" description="DNA mismatch repair protein MutS core" evidence="6">
    <location>
        <begin position="330"/>
        <end position="742"/>
    </location>
</feature>
<evidence type="ECO:0000256" key="3">
    <source>
        <dbReference type="ARBA" id="ARBA00022840"/>
    </source>
</evidence>
<dbReference type="PANTHER" id="PTHR11361">
    <property type="entry name" value="DNA MISMATCH REPAIR PROTEIN MUTS FAMILY MEMBER"/>
    <property type="match status" value="1"/>
</dbReference>
<evidence type="ECO:0000313" key="9">
    <source>
        <dbReference type="Proteomes" id="UP000054350"/>
    </source>
</evidence>
<dbReference type="eggNOG" id="KOG0221">
    <property type="taxonomic scope" value="Eukaryota"/>
</dbReference>
<dbReference type="InterPro" id="IPR000432">
    <property type="entry name" value="DNA_mismatch_repair_MutS_C"/>
</dbReference>
<dbReference type="SMART" id="SM00534">
    <property type="entry name" value="MUTSac"/>
    <property type="match status" value="1"/>
</dbReference>
<feature type="domain" description="DNA mismatch repair proteins mutS family" evidence="7">
    <location>
        <begin position="781"/>
        <end position="952"/>
    </location>
</feature>
<feature type="region of interest" description="Disordered" evidence="5">
    <location>
        <begin position="569"/>
        <end position="615"/>
    </location>
</feature>
<accession>A0A0L0SIV8</accession>
<dbReference type="InterPro" id="IPR045076">
    <property type="entry name" value="MutS"/>
</dbReference>
<evidence type="ECO:0000256" key="5">
    <source>
        <dbReference type="SAM" id="MobiDB-lite"/>
    </source>
</evidence>
<comment type="similarity">
    <text evidence="1">Belongs to the DNA mismatch repair MutS family.</text>
</comment>
<dbReference type="InterPro" id="IPR036187">
    <property type="entry name" value="DNA_mismatch_repair_MutS_sf"/>
</dbReference>
<dbReference type="GO" id="GO:0006298">
    <property type="term" value="P:mismatch repair"/>
    <property type="evidence" value="ECO:0007669"/>
    <property type="project" value="InterPro"/>
</dbReference>
<dbReference type="OrthoDB" id="29596at2759"/>
<gene>
    <name evidence="8" type="ORF">AMAG_07657</name>
</gene>
<feature type="region of interest" description="Disordered" evidence="5">
    <location>
        <begin position="1"/>
        <end position="24"/>
    </location>
</feature>
<keyword evidence="3" id="KW-0067">ATP-binding</keyword>
<evidence type="ECO:0000256" key="1">
    <source>
        <dbReference type="ARBA" id="ARBA00006271"/>
    </source>
</evidence>
<proteinExistence type="inferred from homology"/>
<evidence type="ECO:0000256" key="2">
    <source>
        <dbReference type="ARBA" id="ARBA00022741"/>
    </source>
</evidence>
<dbReference type="InterPro" id="IPR007696">
    <property type="entry name" value="DNA_mismatch_repair_MutS_core"/>
</dbReference>
<reference evidence="9" key="2">
    <citation type="submission" date="2009-11" db="EMBL/GenBank/DDBJ databases">
        <title>The Genome Sequence of Allomyces macrogynus strain ATCC 38327.</title>
        <authorList>
            <consortium name="The Broad Institute Genome Sequencing Platform"/>
            <person name="Russ C."/>
            <person name="Cuomo C."/>
            <person name="Shea T."/>
            <person name="Young S.K."/>
            <person name="Zeng Q."/>
            <person name="Koehrsen M."/>
            <person name="Haas B."/>
            <person name="Borodovsky M."/>
            <person name="Guigo R."/>
            <person name="Alvarado L."/>
            <person name="Berlin A."/>
            <person name="Borenstein D."/>
            <person name="Chen Z."/>
            <person name="Engels R."/>
            <person name="Freedman E."/>
            <person name="Gellesch M."/>
            <person name="Goldberg J."/>
            <person name="Griggs A."/>
            <person name="Gujja S."/>
            <person name="Heiman D."/>
            <person name="Hepburn T."/>
            <person name="Howarth C."/>
            <person name="Jen D."/>
            <person name="Larson L."/>
            <person name="Lewis B."/>
            <person name="Mehta T."/>
            <person name="Park D."/>
            <person name="Pearson M."/>
            <person name="Roberts A."/>
            <person name="Saif S."/>
            <person name="Shenoy N."/>
            <person name="Sisk P."/>
            <person name="Stolte C."/>
            <person name="Sykes S."/>
            <person name="Walk T."/>
            <person name="White J."/>
            <person name="Yandava C."/>
            <person name="Burger G."/>
            <person name="Gray M.W."/>
            <person name="Holland P.W.H."/>
            <person name="King N."/>
            <person name="Lang F.B.F."/>
            <person name="Roger A.J."/>
            <person name="Ruiz-Trillo I."/>
            <person name="Lander E."/>
            <person name="Nusbaum C."/>
        </authorList>
    </citation>
    <scope>NUCLEOTIDE SEQUENCE [LARGE SCALE GENOMIC DNA]</scope>
    <source>
        <strain evidence="9">ATCC 38327</strain>
    </source>
</reference>
<evidence type="ECO:0000259" key="7">
    <source>
        <dbReference type="SMART" id="SM00534"/>
    </source>
</evidence>
<dbReference type="Pfam" id="PF00488">
    <property type="entry name" value="MutS_V"/>
    <property type="match status" value="1"/>
</dbReference>
<dbReference type="GO" id="GO:0140664">
    <property type="term" value="F:ATP-dependent DNA damage sensor activity"/>
    <property type="evidence" value="ECO:0007669"/>
    <property type="project" value="InterPro"/>
</dbReference>
<sequence>MARSRAVTSRPPLCPPAVVTPPPCSATPPPILPAAGPTPPPLDPLHYATTATGSSAASLVNAAVHHDNFRVGCAYFDVADRTLYLAESDLPDTAPQFDVVRSLKLQLTPAVTLTHSRVTDKLAAVLHEPLPGEITEVSGGGDGAAAVEVRPAHEFAAEPARSRLVNLAVPAWWLDDAGQHAVARLASVIDLDRAPLTIGCAGALIKCLDAFAEIAACCGGLGETANETGPLDPFHGSDHISAPRTPTPFDELVAHPAMLPCSGGAHSRRSSSLHAGSDHGGSGGSQHSSWAPAFSASAQLFASFSNAAFQITSILGFSPAAYLHLSPDTLESLQVFAMLSAPLNDGGRRAGTTLRWMARPFATTNAIEGRLAAVATFLDQSNAAAVKHVRGFLVNHLVAQFARAAESVLDTLPQLRAPAGLVADRDATALDRLLAMVLDQPDTSVSSDAITSRSTMSPRAALHSVLDLITSVIDLDASRRQRRLVIYEAADLECLLGNVGRDVAAQVSPPLAALVHVLYFPQLGFLVAVSRTVLAQYVRAVLASDAATDLMDADPATYMDPGAAMYAGGAGSSASRPPTATIDPPTLTNGTAHPHHATTTLHPTGTAAATGTDSTATDVSDSEIARVLLPTHIDAVARIDVHFRIPGNVEFKNAQLRALDAHIGDVHGLLADRELEILHALRTYLKPVESVLLQVHRHLVDLDCLMSLAEAAARFDYTRPVLVEGGAGLHAVRERHPILELAVATGVAAPSRARGRAGAGAAVATPQAIPSVIELGSAGAPRLALLTGPNSSGKSVSLKMVGVVAYLAHLGSYVPAASGAQVPLTDKILTQASAREPVSRMESAFMIDLQQISHAVRQATSRSLELIDDFGKGTYTEDGIGLLVKIHANKLLADTLPIRYLTTRVFRNHDDALVYLYASSKAGLEASHRFAQLERMDPLYGHAARRAAEARTWDLVERFLHADLCDPRQLEELVADVTGIPRVHECNTS</sequence>
<keyword evidence="2" id="KW-0547">Nucleotide-binding</keyword>
<organism evidence="8 9">
    <name type="scientific">Allomyces macrogynus (strain ATCC 38327)</name>
    <name type="common">Allomyces javanicus var. macrogynus</name>
    <dbReference type="NCBI Taxonomy" id="578462"/>
    <lineage>
        <taxon>Eukaryota</taxon>
        <taxon>Fungi</taxon>
        <taxon>Fungi incertae sedis</taxon>
        <taxon>Blastocladiomycota</taxon>
        <taxon>Blastocladiomycetes</taxon>
        <taxon>Blastocladiales</taxon>
        <taxon>Blastocladiaceae</taxon>
        <taxon>Allomyces</taxon>
    </lineage>
</organism>
<dbReference type="GO" id="GO:0043504">
    <property type="term" value="P:mitochondrial DNA repair"/>
    <property type="evidence" value="ECO:0007669"/>
    <property type="project" value="TreeGrafter"/>
</dbReference>
<dbReference type="GO" id="GO:0005524">
    <property type="term" value="F:ATP binding"/>
    <property type="evidence" value="ECO:0007669"/>
    <property type="project" value="UniProtKB-KW"/>
</dbReference>
<dbReference type="Proteomes" id="UP000054350">
    <property type="component" value="Unassembled WGS sequence"/>
</dbReference>
<feature type="compositionally biased region" description="Low complexity" evidence="5">
    <location>
        <begin position="588"/>
        <end position="615"/>
    </location>
</feature>
<feature type="region of interest" description="Disordered" evidence="5">
    <location>
        <begin position="262"/>
        <end position="288"/>
    </location>
</feature>
<dbReference type="InterPro" id="IPR027417">
    <property type="entry name" value="P-loop_NTPase"/>
</dbReference>
<reference evidence="8 9" key="1">
    <citation type="submission" date="2009-11" db="EMBL/GenBank/DDBJ databases">
        <title>Annotation of Allomyces macrogynus ATCC 38327.</title>
        <authorList>
            <consortium name="The Broad Institute Genome Sequencing Platform"/>
            <person name="Russ C."/>
            <person name="Cuomo C."/>
            <person name="Burger G."/>
            <person name="Gray M.W."/>
            <person name="Holland P.W.H."/>
            <person name="King N."/>
            <person name="Lang F.B.F."/>
            <person name="Roger A.J."/>
            <person name="Ruiz-Trillo I."/>
            <person name="Young S.K."/>
            <person name="Zeng Q."/>
            <person name="Gargeya S."/>
            <person name="Fitzgerald M."/>
            <person name="Haas B."/>
            <person name="Abouelleil A."/>
            <person name="Alvarado L."/>
            <person name="Arachchi H.M."/>
            <person name="Berlin A."/>
            <person name="Chapman S.B."/>
            <person name="Gearin G."/>
            <person name="Goldberg J."/>
            <person name="Griggs A."/>
            <person name="Gujja S."/>
            <person name="Hansen M."/>
            <person name="Heiman D."/>
            <person name="Howarth C."/>
            <person name="Larimer J."/>
            <person name="Lui A."/>
            <person name="MacDonald P.J.P."/>
            <person name="McCowen C."/>
            <person name="Montmayeur A."/>
            <person name="Murphy C."/>
            <person name="Neiman D."/>
            <person name="Pearson M."/>
            <person name="Priest M."/>
            <person name="Roberts A."/>
            <person name="Saif S."/>
            <person name="Shea T."/>
            <person name="Sisk P."/>
            <person name="Stolte C."/>
            <person name="Sykes S."/>
            <person name="Wortman J."/>
            <person name="Nusbaum C."/>
            <person name="Birren B."/>
        </authorList>
    </citation>
    <scope>NUCLEOTIDE SEQUENCE [LARGE SCALE GENOMIC DNA]</scope>
    <source>
        <strain evidence="8 9">ATCC 38327</strain>
    </source>
</reference>
<evidence type="ECO:0008006" key="10">
    <source>
        <dbReference type="Google" id="ProtNLM"/>
    </source>
</evidence>
<dbReference type="EMBL" id="GG745340">
    <property type="protein sequence ID" value="KNE62438.1"/>
    <property type="molecule type" value="Genomic_DNA"/>
</dbReference>
<dbReference type="PANTHER" id="PTHR11361:SF20">
    <property type="entry name" value="MUTS PROTEIN HOMOLOG 5"/>
    <property type="match status" value="1"/>
</dbReference>
<evidence type="ECO:0000256" key="4">
    <source>
        <dbReference type="ARBA" id="ARBA00023125"/>
    </source>
</evidence>
<dbReference type="SMART" id="SM00533">
    <property type="entry name" value="MUTSd"/>
    <property type="match status" value="1"/>
</dbReference>